<dbReference type="GO" id="GO:0005524">
    <property type="term" value="F:ATP binding"/>
    <property type="evidence" value="ECO:0007669"/>
    <property type="project" value="UniProtKB-KW"/>
</dbReference>
<dbReference type="PROSITE" id="PS00108">
    <property type="entry name" value="PROTEIN_KINASE_ST"/>
    <property type="match status" value="1"/>
</dbReference>
<evidence type="ECO:0000256" key="6">
    <source>
        <dbReference type="ARBA" id="ARBA00022777"/>
    </source>
</evidence>
<dbReference type="Proteomes" id="UP000306102">
    <property type="component" value="Unassembled WGS sequence"/>
</dbReference>
<feature type="region of interest" description="Disordered" evidence="10">
    <location>
        <begin position="349"/>
        <end position="410"/>
    </location>
</feature>
<dbReference type="CDD" id="cd05574">
    <property type="entry name" value="STKc_phototropin_like"/>
    <property type="match status" value="1"/>
</dbReference>
<dbReference type="Pfam" id="PF00069">
    <property type="entry name" value="Pkinase"/>
    <property type="match status" value="2"/>
</dbReference>
<dbReference type="SMART" id="SM00220">
    <property type="entry name" value="S_TKc"/>
    <property type="match status" value="1"/>
</dbReference>
<feature type="region of interest" description="Disordered" evidence="10">
    <location>
        <begin position="286"/>
        <end position="311"/>
    </location>
</feature>
<dbReference type="GO" id="GO:0004674">
    <property type="term" value="F:protein serine/threonine kinase activity"/>
    <property type="evidence" value="ECO:0007669"/>
    <property type="project" value="UniProtKB-KW"/>
</dbReference>
<evidence type="ECO:0000256" key="7">
    <source>
        <dbReference type="ARBA" id="ARBA00022840"/>
    </source>
</evidence>
<evidence type="ECO:0000256" key="1">
    <source>
        <dbReference type="ARBA" id="ARBA00009903"/>
    </source>
</evidence>
<comment type="similarity">
    <text evidence="1">Belongs to the protein kinase superfamily. AGC Ser/Thr protein kinase family.</text>
</comment>
<feature type="region of interest" description="Disordered" evidence="10">
    <location>
        <begin position="200"/>
        <end position="252"/>
    </location>
</feature>
<dbReference type="STRING" id="542762.A0A4S4DUK4"/>
<feature type="compositionally biased region" description="Low complexity" evidence="10">
    <location>
        <begin position="382"/>
        <end position="407"/>
    </location>
</feature>
<dbReference type="InterPro" id="IPR011009">
    <property type="entry name" value="Kinase-like_dom_sf"/>
</dbReference>
<name>A0A4S4DUK4_CAMSN</name>
<dbReference type="FunFam" id="3.30.200.20:FF:000032">
    <property type="entry name" value="Serine/threonine-protein kinase D6PK-like"/>
    <property type="match status" value="1"/>
</dbReference>
<comment type="catalytic activity">
    <reaction evidence="9">
        <text>L-seryl-[protein] + ATP = O-phospho-L-seryl-[protein] + ADP + H(+)</text>
        <dbReference type="Rhea" id="RHEA:17989"/>
        <dbReference type="Rhea" id="RHEA-COMP:9863"/>
        <dbReference type="Rhea" id="RHEA-COMP:11604"/>
        <dbReference type="ChEBI" id="CHEBI:15378"/>
        <dbReference type="ChEBI" id="CHEBI:29999"/>
        <dbReference type="ChEBI" id="CHEBI:30616"/>
        <dbReference type="ChEBI" id="CHEBI:83421"/>
        <dbReference type="ChEBI" id="CHEBI:456216"/>
        <dbReference type="EC" id="2.7.11.1"/>
    </reaction>
</comment>
<feature type="compositionally biased region" description="Polar residues" evidence="10">
    <location>
        <begin position="350"/>
        <end position="365"/>
    </location>
</feature>
<keyword evidence="3" id="KW-0723">Serine/threonine-protein kinase</keyword>
<evidence type="ECO:0000256" key="10">
    <source>
        <dbReference type="SAM" id="MobiDB-lite"/>
    </source>
</evidence>
<evidence type="ECO:0000256" key="8">
    <source>
        <dbReference type="ARBA" id="ARBA00047899"/>
    </source>
</evidence>
<keyword evidence="6" id="KW-0418">Kinase</keyword>
<evidence type="ECO:0000256" key="2">
    <source>
        <dbReference type="ARBA" id="ARBA00012513"/>
    </source>
</evidence>
<protein>
    <recommendedName>
        <fullName evidence="2">non-specific serine/threonine protein kinase</fullName>
        <ecNumber evidence="2">2.7.11.1</ecNumber>
    </recommendedName>
</protein>
<evidence type="ECO:0000259" key="11">
    <source>
        <dbReference type="PROSITE" id="PS50011"/>
    </source>
</evidence>
<comment type="caution">
    <text evidence="12">The sequence shown here is derived from an EMBL/GenBank/DDBJ whole genome shotgun (WGS) entry which is preliminary data.</text>
</comment>
<keyword evidence="13" id="KW-1185">Reference proteome</keyword>
<evidence type="ECO:0000256" key="5">
    <source>
        <dbReference type="ARBA" id="ARBA00022741"/>
    </source>
</evidence>
<evidence type="ECO:0000256" key="4">
    <source>
        <dbReference type="ARBA" id="ARBA00022679"/>
    </source>
</evidence>
<feature type="compositionally biased region" description="Basic and acidic residues" evidence="10">
    <location>
        <begin position="235"/>
        <end position="246"/>
    </location>
</feature>
<proteinExistence type="inferred from homology"/>
<dbReference type="Gene3D" id="3.30.200.20">
    <property type="entry name" value="Phosphorylase Kinase, domain 1"/>
    <property type="match status" value="1"/>
</dbReference>
<dbReference type="PANTHER" id="PTHR45637">
    <property type="entry name" value="FLIPPASE KINASE 1-RELATED"/>
    <property type="match status" value="1"/>
</dbReference>
<reference evidence="12 13" key="1">
    <citation type="journal article" date="2018" name="Proc. Natl. Acad. Sci. U.S.A.">
        <title>Draft genome sequence of Camellia sinensis var. sinensis provides insights into the evolution of the tea genome and tea quality.</title>
        <authorList>
            <person name="Wei C."/>
            <person name="Yang H."/>
            <person name="Wang S."/>
            <person name="Zhao J."/>
            <person name="Liu C."/>
            <person name="Gao L."/>
            <person name="Xia E."/>
            <person name="Lu Y."/>
            <person name="Tai Y."/>
            <person name="She G."/>
            <person name="Sun J."/>
            <person name="Cao H."/>
            <person name="Tong W."/>
            <person name="Gao Q."/>
            <person name="Li Y."/>
            <person name="Deng W."/>
            <person name="Jiang X."/>
            <person name="Wang W."/>
            <person name="Chen Q."/>
            <person name="Zhang S."/>
            <person name="Li H."/>
            <person name="Wu J."/>
            <person name="Wang P."/>
            <person name="Li P."/>
            <person name="Shi C."/>
            <person name="Zheng F."/>
            <person name="Jian J."/>
            <person name="Huang B."/>
            <person name="Shan D."/>
            <person name="Shi M."/>
            <person name="Fang C."/>
            <person name="Yue Y."/>
            <person name="Li F."/>
            <person name="Li D."/>
            <person name="Wei S."/>
            <person name="Han B."/>
            <person name="Jiang C."/>
            <person name="Yin Y."/>
            <person name="Xia T."/>
            <person name="Zhang Z."/>
            <person name="Bennetzen J.L."/>
            <person name="Zhao S."/>
            <person name="Wan X."/>
        </authorList>
    </citation>
    <scope>NUCLEOTIDE SEQUENCE [LARGE SCALE GENOMIC DNA]</scope>
    <source>
        <strain evidence="13">cv. Shuchazao</strain>
        <tissue evidence="12">Leaf</tissue>
    </source>
</reference>
<dbReference type="Gene3D" id="1.10.510.10">
    <property type="entry name" value="Transferase(Phosphotransferase) domain 1"/>
    <property type="match status" value="2"/>
</dbReference>
<evidence type="ECO:0000256" key="3">
    <source>
        <dbReference type="ARBA" id="ARBA00022527"/>
    </source>
</evidence>
<sequence length="816" mass="90406">MHPLKMGTLSDTSEIVESMEELDSKWKLDEYAGKRRMPKPGQICSIEDDINQLFEAIDIRTYRRSSGLLKQVGKDNLRKSAMKKPMRTGSALASGIGFSEPVSLKQALRGLCISQASEMAAMKRLSKPEGLSRESEAGTIKKLNRAVEIFLVPEESASNFSDKTSEFGRFPKVELLNQSAHSSTHLPTHGGSEISMAELGQNEKRTHSSSRTHTIEKPMALDEIVPASTEEALVETDKERNGKLRFDSSLSSGNNASEIVIKSASTSRHIMRPVFRNKIFVKKKIKQDSTSVPSSSNQCSGGVDNDLGPSMSKTVCKGPNCASKYGSNDKDKSSTVSSIVNVSSEVSSSTKPVLNSNFSNRTKTVVSKGDERSRSRDKREFSQSSKSSIGECSSSTSISEESTQIGSNRIGYRPHMSKDLRWEAIRCVQKQHGSLGLRHFKLLKKLGSGDIGTVYLAELIGTNCLFSLKIMNDEFLASKKKMHRAQIEREILQMLDHPFLPTLFAHFTTDKFSCLVMEYCPGGDLHVLQQKQPNKSFSEQAARFYVAEVLLALEYLHMLGVIYRDLKPENIMIREDGHIMLSDFDSSIKCAVNPMLLKSLPVVESPKKDSSPCTESSCIDPFCLQPSWQVPCFTPRLISTASKTRKLKPDLAAQVSPLPQLIAEPIGAQSNSFVGTHEYLAPEIIKGEGHGSAVDWWTFGVFLYELLYGKTPFKGRGNEDTLSNVVSWSLKFPVSPVVSCHTRDLIRGLLVKEPENRLGSAKGAAEIKQHMFFEGLNWALIRCAIPPELPKSCDFGSVTADLSLQKKEENLEFEMF</sequence>
<dbReference type="PROSITE" id="PS50011">
    <property type="entry name" value="PROTEIN_KINASE_DOM"/>
    <property type="match status" value="1"/>
</dbReference>
<comment type="catalytic activity">
    <reaction evidence="8">
        <text>L-threonyl-[protein] + ATP = O-phospho-L-threonyl-[protein] + ADP + H(+)</text>
        <dbReference type="Rhea" id="RHEA:46608"/>
        <dbReference type="Rhea" id="RHEA-COMP:11060"/>
        <dbReference type="Rhea" id="RHEA-COMP:11605"/>
        <dbReference type="ChEBI" id="CHEBI:15378"/>
        <dbReference type="ChEBI" id="CHEBI:30013"/>
        <dbReference type="ChEBI" id="CHEBI:30616"/>
        <dbReference type="ChEBI" id="CHEBI:61977"/>
        <dbReference type="ChEBI" id="CHEBI:456216"/>
        <dbReference type="EC" id="2.7.11.1"/>
    </reaction>
</comment>
<feature type="compositionally biased region" description="Basic and acidic residues" evidence="10">
    <location>
        <begin position="368"/>
        <end position="381"/>
    </location>
</feature>
<dbReference type="FunFam" id="1.10.510.10:FF:000020">
    <property type="entry name" value="serine/threonine-protein kinase D6PK-like"/>
    <property type="match status" value="1"/>
</dbReference>
<evidence type="ECO:0000313" key="13">
    <source>
        <dbReference type="Proteomes" id="UP000306102"/>
    </source>
</evidence>
<keyword evidence="4" id="KW-0808">Transferase</keyword>
<dbReference type="InterPro" id="IPR008271">
    <property type="entry name" value="Ser/Thr_kinase_AS"/>
</dbReference>
<evidence type="ECO:0000256" key="9">
    <source>
        <dbReference type="ARBA" id="ARBA00048679"/>
    </source>
</evidence>
<dbReference type="AlphaFoldDB" id="A0A4S4DUK4"/>
<keyword evidence="7" id="KW-0067">ATP-binding</keyword>
<dbReference type="EC" id="2.7.11.1" evidence="2"/>
<gene>
    <name evidence="12" type="ORF">TEA_000725</name>
</gene>
<feature type="domain" description="Protein kinase" evidence="11">
    <location>
        <begin position="440"/>
        <end position="773"/>
    </location>
</feature>
<dbReference type="SUPFAM" id="SSF56112">
    <property type="entry name" value="Protein kinase-like (PK-like)"/>
    <property type="match status" value="1"/>
</dbReference>
<dbReference type="InterPro" id="IPR000719">
    <property type="entry name" value="Prot_kinase_dom"/>
</dbReference>
<keyword evidence="5" id="KW-0547">Nucleotide-binding</keyword>
<accession>A0A4S4DUK4</accession>
<dbReference type="EMBL" id="SDRB02010433">
    <property type="protein sequence ID" value="THG06435.1"/>
    <property type="molecule type" value="Genomic_DNA"/>
</dbReference>
<evidence type="ECO:0000313" key="12">
    <source>
        <dbReference type="EMBL" id="THG06435.1"/>
    </source>
</evidence>
<feature type="compositionally biased region" description="Polar residues" evidence="10">
    <location>
        <begin position="288"/>
        <end position="300"/>
    </location>
</feature>
<organism evidence="12 13">
    <name type="scientific">Camellia sinensis var. sinensis</name>
    <name type="common">China tea</name>
    <dbReference type="NCBI Taxonomy" id="542762"/>
    <lineage>
        <taxon>Eukaryota</taxon>
        <taxon>Viridiplantae</taxon>
        <taxon>Streptophyta</taxon>
        <taxon>Embryophyta</taxon>
        <taxon>Tracheophyta</taxon>
        <taxon>Spermatophyta</taxon>
        <taxon>Magnoliopsida</taxon>
        <taxon>eudicotyledons</taxon>
        <taxon>Gunneridae</taxon>
        <taxon>Pentapetalae</taxon>
        <taxon>asterids</taxon>
        <taxon>Ericales</taxon>
        <taxon>Theaceae</taxon>
        <taxon>Camellia</taxon>
    </lineage>
</organism>
<dbReference type="FunFam" id="1.10.510.10:FF:000294">
    <property type="entry name" value="Serine/threonine-protein kinase OXI1"/>
    <property type="match status" value="1"/>
</dbReference>